<feature type="transmembrane region" description="Helical" evidence="7">
    <location>
        <begin position="152"/>
        <end position="174"/>
    </location>
</feature>
<evidence type="ECO:0000256" key="4">
    <source>
        <dbReference type="ARBA" id="ARBA00023136"/>
    </source>
</evidence>
<dbReference type="PANTHER" id="PTHR33048">
    <property type="entry name" value="PTH11-LIKE INTEGRAL MEMBRANE PROTEIN (AFU_ORTHOLOGUE AFUA_5G11245)"/>
    <property type="match status" value="1"/>
</dbReference>
<feature type="transmembrane region" description="Helical" evidence="7">
    <location>
        <begin position="128"/>
        <end position="146"/>
    </location>
</feature>
<evidence type="ECO:0000256" key="2">
    <source>
        <dbReference type="ARBA" id="ARBA00022692"/>
    </source>
</evidence>
<evidence type="ECO:0000313" key="9">
    <source>
        <dbReference type="EMBL" id="PLB40379.1"/>
    </source>
</evidence>
<feature type="region of interest" description="Disordered" evidence="6">
    <location>
        <begin position="272"/>
        <end position="295"/>
    </location>
</feature>
<proteinExistence type="inferred from homology"/>
<organism evidence="9 10">
    <name type="scientific">Aspergillus candidus</name>
    <dbReference type="NCBI Taxonomy" id="41067"/>
    <lineage>
        <taxon>Eukaryota</taxon>
        <taxon>Fungi</taxon>
        <taxon>Dikarya</taxon>
        <taxon>Ascomycota</taxon>
        <taxon>Pezizomycotina</taxon>
        <taxon>Eurotiomycetes</taxon>
        <taxon>Eurotiomycetidae</taxon>
        <taxon>Eurotiales</taxon>
        <taxon>Aspergillaceae</taxon>
        <taxon>Aspergillus</taxon>
        <taxon>Aspergillus subgen. Circumdati</taxon>
    </lineage>
</organism>
<comment type="subcellular location">
    <subcellularLocation>
        <location evidence="1">Membrane</location>
        <topology evidence="1">Multi-pass membrane protein</topology>
    </subcellularLocation>
</comment>
<name>A0A2I2FIE1_ASPCN</name>
<keyword evidence="3 7" id="KW-1133">Transmembrane helix</keyword>
<dbReference type="EMBL" id="KZ559125">
    <property type="protein sequence ID" value="PLB40379.1"/>
    <property type="molecule type" value="Genomic_DNA"/>
</dbReference>
<feature type="transmembrane region" description="Helical" evidence="7">
    <location>
        <begin position="103"/>
        <end position="121"/>
    </location>
</feature>
<evidence type="ECO:0000256" key="7">
    <source>
        <dbReference type="SAM" id="Phobius"/>
    </source>
</evidence>
<dbReference type="Proteomes" id="UP000234585">
    <property type="component" value="Unassembled WGS sequence"/>
</dbReference>
<accession>A0A2I2FIE1</accession>
<feature type="transmembrane region" description="Helical" evidence="7">
    <location>
        <begin position="48"/>
        <end position="70"/>
    </location>
</feature>
<reference evidence="9 10" key="1">
    <citation type="submission" date="2017-12" db="EMBL/GenBank/DDBJ databases">
        <authorList>
            <consortium name="DOE Joint Genome Institute"/>
            <person name="Haridas S."/>
            <person name="Kjaerbolling I."/>
            <person name="Vesth T.C."/>
            <person name="Frisvad J.C."/>
            <person name="Nybo J.L."/>
            <person name="Theobald S."/>
            <person name="Kuo A."/>
            <person name="Bowyer P."/>
            <person name="Matsuda Y."/>
            <person name="Mondo S."/>
            <person name="Lyhne E.K."/>
            <person name="Kogle M.E."/>
            <person name="Clum A."/>
            <person name="Lipzen A."/>
            <person name="Salamov A."/>
            <person name="Ngan C.Y."/>
            <person name="Daum C."/>
            <person name="Chiniquy J."/>
            <person name="Barry K."/>
            <person name="LaButti K."/>
            <person name="Simmons B.A."/>
            <person name="Magnuson J.K."/>
            <person name="Mortensen U.H."/>
            <person name="Larsen T.O."/>
            <person name="Grigoriev I.V."/>
            <person name="Baker S.E."/>
            <person name="Andersen M.R."/>
            <person name="Nordberg H.P."/>
            <person name="Cantor M.N."/>
            <person name="Hua S.X."/>
        </authorList>
    </citation>
    <scope>NUCLEOTIDE SEQUENCE [LARGE SCALE GENOMIC DNA]</scope>
    <source>
        <strain evidence="9 10">CBS 102.13</strain>
    </source>
</reference>
<dbReference type="Pfam" id="PF20684">
    <property type="entry name" value="Fung_rhodopsin"/>
    <property type="match status" value="1"/>
</dbReference>
<sequence length="302" mass="33007">MAVVFAIVTDVQRAALTVAIVNSTLTVVAVSLRLLAQLIARKKWNMSDYLLIMAGISAVSLESISVIFVVPTGVGYDHEKAIIAKHGREPINKLYKLIVPMQIFWVFSLTGTNFSILLLYLRIFPAKAVVRIVWGTIALVGTWAIGTILATLLMTLMAVLGLGFVSSTCIMSVLRIHILFSLRFNDITFTLPHAKMFTGLEPCLSFQATVGQAPRCPVLSRGGPTAATNRLDSLTDDSHPPWLRQMEHNVYAGVASPHPYARNDLSIRSEESLGKKHAQHKSLGQNPAGGISVTQDFEVIEE</sequence>
<dbReference type="GeneID" id="36522048"/>
<dbReference type="InterPro" id="IPR052337">
    <property type="entry name" value="SAT4-like"/>
</dbReference>
<protein>
    <recommendedName>
        <fullName evidence="8">Rhodopsin domain-containing protein</fullName>
    </recommendedName>
</protein>
<evidence type="ECO:0000256" key="5">
    <source>
        <dbReference type="ARBA" id="ARBA00038359"/>
    </source>
</evidence>
<dbReference type="AlphaFoldDB" id="A0A2I2FIE1"/>
<keyword evidence="10" id="KW-1185">Reference proteome</keyword>
<dbReference type="OrthoDB" id="10017208at2759"/>
<feature type="domain" description="Rhodopsin" evidence="8">
    <location>
        <begin position="32"/>
        <end position="153"/>
    </location>
</feature>
<dbReference type="InterPro" id="IPR049326">
    <property type="entry name" value="Rhodopsin_dom_fungi"/>
</dbReference>
<dbReference type="GO" id="GO:0016020">
    <property type="term" value="C:membrane"/>
    <property type="evidence" value="ECO:0007669"/>
    <property type="project" value="UniProtKB-SubCell"/>
</dbReference>
<evidence type="ECO:0000256" key="1">
    <source>
        <dbReference type="ARBA" id="ARBA00004141"/>
    </source>
</evidence>
<keyword evidence="4 7" id="KW-0472">Membrane</keyword>
<dbReference type="RefSeq" id="XP_024674391.1">
    <property type="nucleotide sequence ID" value="XM_024814888.1"/>
</dbReference>
<comment type="similarity">
    <text evidence="5">Belongs to the SAT4 family.</text>
</comment>
<gene>
    <name evidence="9" type="ORF">BDW47DRAFT_116130</name>
</gene>
<evidence type="ECO:0000256" key="6">
    <source>
        <dbReference type="SAM" id="MobiDB-lite"/>
    </source>
</evidence>
<feature type="transmembrane region" description="Helical" evidence="7">
    <location>
        <begin position="14"/>
        <end position="36"/>
    </location>
</feature>
<evidence type="ECO:0000256" key="3">
    <source>
        <dbReference type="ARBA" id="ARBA00022989"/>
    </source>
</evidence>
<dbReference type="PANTHER" id="PTHR33048:SF57">
    <property type="entry name" value="INTEGRAL MEMBRANE PROTEIN-RELATED"/>
    <property type="match status" value="1"/>
</dbReference>
<evidence type="ECO:0000313" key="10">
    <source>
        <dbReference type="Proteomes" id="UP000234585"/>
    </source>
</evidence>
<evidence type="ECO:0000259" key="8">
    <source>
        <dbReference type="Pfam" id="PF20684"/>
    </source>
</evidence>
<keyword evidence="2 7" id="KW-0812">Transmembrane</keyword>